<name>A0A4S8QLV1_9HELO</name>
<dbReference type="EMBL" id="PQXL01000750">
    <property type="protein sequence ID" value="THV44035.1"/>
    <property type="molecule type" value="Genomic_DNA"/>
</dbReference>
<protein>
    <submittedName>
        <fullName evidence="2">Uncharacterized protein</fullName>
    </submittedName>
</protein>
<accession>A0A4S8QLV1</accession>
<gene>
    <name evidence="2" type="ORF">BGAL_0755g00010</name>
</gene>
<feature type="region of interest" description="Disordered" evidence="1">
    <location>
        <begin position="1"/>
        <end position="29"/>
    </location>
</feature>
<sequence>MPSPRRPSSSWVCKGEPPKLFGEQSRKTSGRPYVPAVWLAPTLPRDQTAVQESFQWVCWGYGNSYGFERNAVEVFESLPVA</sequence>
<keyword evidence="3" id="KW-1185">Reference proteome</keyword>
<organism evidence="2 3">
    <name type="scientific">Botrytis galanthina</name>
    <dbReference type="NCBI Taxonomy" id="278940"/>
    <lineage>
        <taxon>Eukaryota</taxon>
        <taxon>Fungi</taxon>
        <taxon>Dikarya</taxon>
        <taxon>Ascomycota</taxon>
        <taxon>Pezizomycotina</taxon>
        <taxon>Leotiomycetes</taxon>
        <taxon>Helotiales</taxon>
        <taxon>Sclerotiniaceae</taxon>
        <taxon>Botrytis</taxon>
    </lineage>
</organism>
<comment type="caution">
    <text evidence="2">The sequence shown here is derived from an EMBL/GenBank/DDBJ whole genome shotgun (WGS) entry which is preliminary data.</text>
</comment>
<dbReference type="AlphaFoldDB" id="A0A4S8QLV1"/>
<evidence type="ECO:0000313" key="2">
    <source>
        <dbReference type="EMBL" id="THV44035.1"/>
    </source>
</evidence>
<feature type="compositionally biased region" description="Polar residues" evidence="1">
    <location>
        <begin position="1"/>
        <end position="11"/>
    </location>
</feature>
<evidence type="ECO:0000256" key="1">
    <source>
        <dbReference type="SAM" id="MobiDB-lite"/>
    </source>
</evidence>
<evidence type="ECO:0000313" key="3">
    <source>
        <dbReference type="Proteomes" id="UP000308671"/>
    </source>
</evidence>
<dbReference type="Proteomes" id="UP000308671">
    <property type="component" value="Unassembled WGS sequence"/>
</dbReference>
<proteinExistence type="predicted"/>
<reference evidence="2 3" key="1">
    <citation type="submission" date="2017-12" db="EMBL/GenBank/DDBJ databases">
        <title>Comparative genomics of Botrytis spp.</title>
        <authorList>
            <person name="Valero-Jimenez C.A."/>
            <person name="Tapia P."/>
            <person name="Veloso J."/>
            <person name="Silva-Moreno E."/>
            <person name="Staats M."/>
            <person name="Valdes J.H."/>
            <person name="Van Kan J.A.L."/>
        </authorList>
    </citation>
    <scope>NUCLEOTIDE SEQUENCE [LARGE SCALE GENOMIC DNA]</scope>
    <source>
        <strain evidence="2 3">MUCL435</strain>
    </source>
</reference>